<keyword evidence="3" id="KW-0560">Oxidoreductase</keyword>
<proteinExistence type="inferred from homology"/>
<comment type="similarity">
    <text evidence="1">Belongs to the NmrA-type oxidoreductase family. Isoflavone reductase subfamily.</text>
</comment>
<name>A0A8H4LB22_9HYPO</name>
<evidence type="ECO:0000256" key="3">
    <source>
        <dbReference type="ARBA" id="ARBA00023002"/>
    </source>
</evidence>
<protein>
    <submittedName>
        <fullName evidence="5">Nmra-like family</fullName>
    </submittedName>
</protein>
<evidence type="ECO:0000256" key="2">
    <source>
        <dbReference type="ARBA" id="ARBA00022857"/>
    </source>
</evidence>
<comment type="caution">
    <text evidence="5">The sequence shown here is derived from an EMBL/GenBank/DDBJ whole genome shotgun (WGS) entry which is preliminary data.</text>
</comment>
<dbReference type="Proteomes" id="UP000554235">
    <property type="component" value="Unassembled WGS sequence"/>
</dbReference>
<dbReference type="GO" id="GO:0016491">
    <property type="term" value="F:oxidoreductase activity"/>
    <property type="evidence" value="ECO:0007669"/>
    <property type="project" value="UniProtKB-KW"/>
</dbReference>
<keyword evidence="2" id="KW-0521">NADP</keyword>
<dbReference type="SUPFAM" id="SSF51735">
    <property type="entry name" value="NAD(P)-binding Rossmann-fold domains"/>
    <property type="match status" value="1"/>
</dbReference>
<gene>
    <name evidence="5" type="ORF">FALBO_8848</name>
</gene>
<dbReference type="InterPro" id="IPR036291">
    <property type="entry name" value="NAD(P)-bd_dom_sf"/>
</dbReference>
<dbReference type="Gene3D" id="3.90.25.10">
    <property type="entry name" value="UDP-galactose 4-epimerase, domain 1"/>
    <property type="match status" value="1"/>
</dbReference>
<dbReference type="OrthoDB" id="419598at2759"/>
<sequence length="303" mass="33686">MAVAIAGGFGGLGRAIVEAVLARGDREVFVLTRKERQSPFPNAQVAAVDYSDVVALTSLLEKNNVHTVISVVNNITGDNSSEMDLIRAADRSNATKRFIPSYFGAHYSTEQYESFPPAMAKKSALVELESSSLEWTTIYNGYFLDYFGIPKVKSYIDDIALFIDMPENTAVIPGSGEVPVVFTHTFDVAKFVAALLDSAKWPREVHIIGDRLTWNEMLKLAEEFRVTYDSAEKLESGSMTELPSHQKVYALYPKQQLHYIPTAFGLNCERGQANFDPSTAFNKEFPDMKPRTAREVMSEGWGS</sequence>
<evidence type="ECO:0000259" key="4">
    <source>
        <dbReference type="Pfam" id="PF05368"/>
    </source>
</evidence>
<dbReference type="EMBL" id="JAADYS010001207">
    <property type="protein sequence ID" value="KAF4464319.1"/>
    <property type="molecule type" value="Genomic_DNA"/>
</dbReference>
<evidence type="ECO:0000313" key="6">
    <source>
        <dbReference type="Proteomes" id="UP000554235"/>
    </source>
</evidence>
<dbReference type="PANTHER" id="PTHR47706">
    <property type="entry name" value="NMRA-LIKE FAMILY PROTEIN"/>
    <property type="match status" value="1"/>
</dbReference>
<dbReference type="Pfam" id="PF05368">
    <property type="entry name" value="NmrA"/>
    <property type="match status" value="1"/>
</dbReference>
<accession>A0A8H4LB22</accession>
<dbReference type="PANTHER" id="PTHR47706:SF4">
    <property type="entry name" value="NMRA-LIKE DOMAIN-CONTAINING PROTEIN"/>
    <property type="match status" value="1"/>
</dbReference>
<dbReference type="AlphaFoldDB" id="A0A8H4LB22"/>
<feature type="domain" description="NmrA-like" evidence="4">
    <location>
        <begin position="3"/>
        <end position="222"/>
    </location>
</feature>
<organism evidence="5 6">
    <name type="scientific">Fusarium albosuccineum</name>
    <dbReference type="NCBI Taxonomy" id="1237068"/>
    <lineage>
        <taxon>Eukaryota</taxon>
        <taxon>Fungi</taxon>
        <taxon>Dikarya</taxon>
        <taxon>Ascomycota</taxon>
        <taxon>Pezizomycotina</taxon>
        <taxon>Sordariomycetes</taxon>
        <taxon>Hypocreomycetidae</taxon>
        <taxon>Hypocreales</taxon>
        <taxon>Nectriaceae</taxon>
        <taxon>Fusarium</taxon>
        <taxon>Fusarium decemcellulare species complex</taxon>
    </lineage>
</organism>
<reference evidence="5 6" key="1">
    <citation type="submission" date="2020-01" db="EMBL/GenBank/DDBJ databases">
        <title>Identification and distribution of gene clusters putatively required for synthesis of sphingolipid metabolism inhibitors in phylogenetically diverse species of the filamentous fungus Fusarium.</title>
        <authorList>
            <person name="Kim H.-S."/>
            <person name="Busman M."/>
            <person name="Brown D.W."/>
            <person name="Divon H."/>
            <person name="Uhlig S."/>
            <person name="Proctor R.H."/>
        </authorList>
    </citation>
    <scope>NUCLEOTIDE SEQUENCE [LARGE SCALE GENOMIC DNA]</scope>
    <source>
        <strain evidence="5 6">NRRL 20459</strain>
    </source>
</reference>
<evidence type="ECO:0000256" key="1">
    <source>
        <dbReference type="ARBA" id="ARBA00005725"/>
    </source>
</evidence>
<dbReference type="Gene3D" id="3.40.50.720">
    <property type="entry name" value="NAD(P)-binding Rossmann-like Domain"/>
    <property type="match status" value="1"/>
</dbReference>
<dbReference type="InterPro" id="IPR008030">
    <property type="entry name" value="NmrA-like"/>
</dbReference>
<keyword evidence="6" id="KW-1185">Reference proteome</keyword>
<evidence type="ECO:0000313" key="5">
    <source>
        <dbReference type="EMBL" id="KAF4464319.1"/>
    </source>
</evidence>
<dbReference type="InterPro" id="IPR051609">
    <property type="entry name" value="NmrA/Isoflavone_reductase-like"/>
</dbReference>